<dbReference type="Proteomes" id="UP000467428">
    <property type="component" value="Chromosome"/>
</dbReference>
<gene>
    <name evidence="1" type="ORF">MARA_29600</name>
</gene>
<dbReference type="AlphaFoldDB" id="A0A7I7RXY9"/>
<organism evidence="1 2">
    <name type="scientific">Mycolicibacterium arabiense</name>
    <dbReference type="NCBI Taxonomy" id="1286181"/>
    <lineage>
        <taxon>Bacteria</taxon>
        <taxon>Bacillati</taxon>
        <taxon>Actinomycetota</taxon>
        <taxon>Actinomycetes</taxon>
        <taxon>Mycobacteriales</taxon>
        <taxon>Mycobacteriaceae</taxon>
        <taxon>Mycolicibacterium</taxon>
    </lineage>
</organism>
<reference evidence="1 2" key="1">
    <citation type="journal article" date="2019" name="Emerg. Microbes Infect.">
        <title>Comprehensive subspecies identification of 175 nontuberculous mycobacteria species based on 7547 genomic profiles.</title>
        <authorList>
            <person name="Matsumoto Y."/>
            <person name="Kinjo T."/>
            <person name="Motooka D."/>
            <person name="Nabeya D."/>
            <person name="Jung N."/>
            <person name="Uechi K."/>
            <person name="Horii T."/>
            <person name="Iida T."/>
            <person name="Fujita J."/>
            <person name="Nakamura S."/>
        </authorList>
    </citation>
    <scope>NUCLEOTIDE SEQUENCE [LARGE SCALE GENOMIC DNA]</scope>
    <source>
        <strain evidence="1 2">JCM 18538</strain>
    </source>
</reference>
<accession>A0A7I7RXY9</accession>
<dbReference type="EMBL" id="AP022593">
    <property type="protein sequence ID" value="BBY49492.1"/>
    <property type="molecule type" value="Genomic_DNA"/>
</dbReference>
<evidence type="ECO:0000313" key="1">
    <source>
        <dbReference type="EMBL" id="BBY49492.1"/>
    </source>
</evidence>
<evidence type="ECO:0000313" key="2">
    <source>
        <dbReference type="Proteomes" id="UP000467428"/>
    </source>
</evidence>
<sequence length="76" mass="8780">MAALPAADQRQDRTFPPHLRDRWVDARLYAFTEQRNDGLPDWMHFYNNDRVHSAIGGRPRVAILTNFPGYQTGRPG</sequence>
<geneLocation type="plasmid" evidence="2">
    <name>pjcm18538 dna</name>
</geneLocation>
<dbReference type="KEGG" id="marz:MARA_29600"/>
<keyword evidence="2" id="KW-1185">Reference proteome</keyword>
<proteinExistence type="predicted"/>
<evidence type="ECO:0008006" key="3">
    <source>
        <dbReference type="Google" id="ProtNLM"/>
    </source>
</evidence>
<name>A0A7I7RXY9_9MYCO</name>
<protein>
    <recommendedName>
        <fullName evidence="3">Integrase catalytic domain-containing protein</fullName>
    </recommendedName>
</protein>